<evidence type="ECO:0000313" key="2">
    <source>
        <dbReference type="EMBL" id="CCB69330.1"/>
    </source>
</evidence>
<dbReference type="Proteomes" id="UP000009186">
    <property type="component" value="Chromosome"/>
</dbReference>
<dbReference type="EMBL" id="FQ859183">
    <property type="protein sequence ID" value="CCB69330.1"/>
    <property type="molecule type" value="Genomic_DNA"/>
</dbReference>
<dbReference type="PROSITE" id="PS51186">
    <property type="entry name" value="GNAT"/>
    <property type="match status" value="1"/>
</dbReference>
<dbReference type="Gene3D" id="3.40.630.30">
    <property type="match status" value="1"/>
</dbReference>
<dbReference type="SUPFAM" id="SSF55729">
    <property type="entry name" value="Acyl-CoA N-acyltransferases (Nat)"/>
    <property type="match status" value="1"/>
</dbReference>
<dbReference type="Pfam" id="PF00583">
    <property type="entry name" value="Acetyltransf_1"/>
    <property type="match status" value="1"/>
</dbReference>
<evidence type="ECO:0000313" key="3">
    <source>
        <dbReference type="Proteomes" id="UP000009186"/>
    </source>
</evidence>
<dbReference type="RefSeq" id="WP_014083797.1">
    <property type="nucleotide sequence ID" value="NC_016001.1"/>
</dbReference>
<dbReference type="GO" id="GO:0016747">
    <property type="term" value="F:acyltransferase activity, transferring groups other than amino-acyl groups"/>
    <property type="evidence" value="ECO:0007669"/>
    <property type="project" value="InterPro"/>
</dbReference>
<evidence type="ECO:0000259" key="1">
    <source>
        <dbReference type="PROSITE" id="PS51186"/>
    </source>
</evidence>
<reference evidence="2 3" key="1">
    <citation type="journal article" date="2011" name="Appl. Environ. Microbiol.">
        <title>Complete genome sequence of the fish pathogen Flavobacterium branchiophilum.</title>
        <authorList>
            <consortium name="1:IP"/>
            <consortium name="Microbial Evolutionary Genomics,F-75015 Paris"/>
            <consortium name="France 2:CNRS"/>
            <consortium name="URA2171"/>
            <consortium name="F-75015 Paris,France 3:Unite de Virologie et Immunologie Mol."/>
            <consortium name="INRA,78352 Jouy en Josas Cedex"/>
            <consortium name="France. 4:Unite de Mathemathique"/>
            <consortium name="Informatique et Genome,INRA"/>
            <consortium name="78352 Jouy en Josas Cedex"/>
            <consortium name="France. 5:CEA/Genoscope"/>
            <consortium name="Evry"/>
            <consortium name="France"/>
            <person name="Touchon M."/>
            <person name="Barbier P."/>
            <person name="Bernardet J.F."/>
            <person name="Loux V."/>
            <person name="Vacherie B."/>
            <person name="Barbe V."/>
            <person name="Rocha E.P."/>
            <person name="Duchaud E."/>
        </authorList>
    </citation>
    <scope>NUCLEOTIDE SEQUENCE [LARGE SCALE GENOMIC DNA]</scope>
    <source>
        <strain evidence="2 3">FL-15</strain>
    </source>
</reference>
<keyword evidence="2" id="KW-0012">Acyltransferase</keyword>
<protein>
    <submittedName>
        <fullName evidence="2">Probable ribosomal-protein-amino-adic N-acetyltransferase</fullName>
        <ecNumber evidence="2">2.3.1.-</ecNumber>
    </submittedName>
</protein>
<dbReference type="InterPro" id="IPR016181">
    <property type="entry name" value="Acyl_CoA_acyltransferase"/>
</dbReference>
<gene>
    <name evidence="2" type="ordered locus">FBFL15_1246</name>
</gene>
<dbReference type="AlphaFoldDB" id="G2Z0D9"/>
<dbReference type="eggNOG" id="COG0456">
    <property type="taxonomic scope" value="Bacteria"/>
</dbReference>
<proteinExistence type="predicted"/>
<dbReference type="HOGENOM" id="CLU_013985_34_9_10"/>
<dbReference type="STRING" id="1034807.FBFL15_1246"/>
<organism evidence="2 3">
    <name type="scientific">Flavobacterium branchiophilum (strain FL-15)</name>
    <dbReference type="NCBI Taxonomy" id="1034807"/>
    <lineage>
        <taxon>Bacteria</taxon>
        <taxon>Pseudomonadati</taxon>
        <taxon>Bacteroidota</taxon>
        <taxon>Flavobacteriia</taxon>
        <taxon>Flavobacteriales</taxon>
        <taxon>Flavobacteriaceae</taxon>
        <taxon>Flavobacterium</taxon>
    </lineage>
</organism>
<dbReference type="CDD" id="cd04301">
    <property type="entry name" value="NAT_SF"/>
    <property type="match status" value="1"/>
</dbReference>
<dbReference type="EC" id="2.3.1.-" evidence="2"/>
<dbReference type="InterPro" id="IPR000182">
    <property type="entry name" value="GNAT_dom"/>
</dbReference>
<keyword evidence="2" id="KW-0808">Transferase</keyword>
<dbReference type="KEGG" id="fbr:FBFL15_1246"/>
<sequence length="149" mass="17455">MKIRKIKTKDIKNLSKLFDNYRVFYGKKSDLQGSEKFLYERVKYNESEIFVAENYNEKLVGFVQLYPIFSSTKMQKLWLLNDLFVEENQRGKGVSVLLIEESKKLCIETNACGLILETAKSNEIGNKLYPKAGFSLDKEHNFYSWDNNN</sequence>
<keyword evidence="3" id="KW-1185">Reference proteome</keyword>
<feature type="domain" description="N-acetyltransferase" evidence="1">
    <location>
        <begin position="1"/>
        <end position="149"/>
    </location>
</feature>
<name>G2Z0D9_FLABF</name>
<accession>G2Z0D9</accession>